<organism evidence="2 3">
    <name type="scientific">Angomonas deanei</name>
    <dbReference type="NCBI Taxonomy" id="59799"/>
    <lineage>
        <taxon>Eukaryota</taxon>
        <taxon>Discoba</taxon>
        <taxon>Euglenozoa</taxon>
        <taxon>Kinetoplastea</taxon>
        <taxon>Metakinetoplastina</taxon>
        <taxon>Trypanosomatida</taxon>
        <taxon>Trypanosomatidae</taxon>
        <taxon>Strigomonadinae</taxon>
        <taxon>Angomonas</taxon>
    </lineage>
</organism>
<dbReference type="AlphaFoldDB" id="A0A7G2C543"/>
<protein>
    <submittedName>
        <fullName evidence="2">Programmed cell death protein 2, C-terminal putative domain containing protein, putative</fullName>
    </submittedName>
</protein>
<dbReference type="Proteomes" id="UP000515908">
    <property type="component" value="Chromosome 04"/>
</dbReference>
<dbReference type="InterPro" id="IPR052815">
    <property type="entry name" value="PDCD2-like_regulator"/>
</dbReference>
<evidence type="ECO:0000259" key="1">
    <source>
        <dbReference type="Pfam" id="PF04194"/>
    </source>
</evidence>
<reference evidence="2 3" key="1">
    <citation type="submission" date="2020-08" db="EMBL/GenBank/DDBJ databases">
        <authorList>
            <person name="Newling K."/>
            <person name="Davey J."/>
            <person name="Forrester S."/>
        </authorList>
    </citation>
    <scope>NUCLEOTIDE SEQUENCE [LARGE SCALE GENOMIC DNA]</scope>
    <source>
        <strain evidence="3">Crithidia deanei Carvalho (ATCC PRA-265)</strain>
    </source>
</reference>
<proteinExistence type="predicted"/>
<sequence>MHKEVDHSGTISYPIAEKGVKVPLRGTLFPECVTLDLYEEEVKEKKKKEAEEDMDAVMEKYGEGGKVDFTSVEADTETLEEKYTRTYMAKMEESPSQCVRWCPGGRPLRTFTTPVVVPNCALCGAKRVFEFQLTAQLIYYLMQLNSISEKSNTTLHFSNIHVYACSANCYDGTPYVKEFCFTEDEL</sequence>
<feature type="domain" description="Programmed cell death protein 2 C-terminal" evidence="1">
    <location>
        <begin position="85"/>
        <end position="182"/>
    </location>
</feature>
<evidence type="ECO:0000313" key="3">
    <source>
        <dbReference type="Proteomes" id="UP000515908"/>
    </source>
</evidence>
<keyword evidence="3" id="KW-1185">Reference proteome</keyword>
<dbReference type="GO" id="GO:0005737">
    <property type="term" value="C:cytoplasm"/>
    <property type="evidence" value="ECO:0007669"/>
    <property type="project" value="InterPro"/>
</dbReference>
<dbReference type="OrthoDB" id="366284at2759"/>
<name>A0A7G2C543_9TRYP</name>
<dbReference type="VEuPathDB" id="TriTrypDB:ADEAN_000229700"/>
<evidence type="ECO:0000313" key="2">
    <source>
        <dbReference type="EMBL" id="CAD2214846.1"/>
    </source>
</evidence>
<dbReference type="PANTHER" id="PTHR46421:SF1">
    <property type="entry name" value="PROGRAMMED CELL DEATH PROTEIN 2-LIKE"/>
    <property type="match status" value="1"/>
</dbReference>
<dbReference type="PANTHER" id="PTHR46421">
    <property type="entry name" value="PROGRAMMED CELL DEATH PROTEIN 2-LIKE"/>
    <property type="match status" value="1"/>
</dbReference>
<dbReference type="InterPro" id="IPR007320">
    <property type="entry name" value="PDCD2_C"/>
</dbReference>
<dbReference type="Pfam" id="PF04194">
    <property type="entry name" value="PDCD2_C"/>
    <property type="match status" value="1"/>
</dbReference>
<gene>
    <name evidence="2" type="ORF">ADEAN_000229700</name>
</gene>
<accession>A0A7G2C543</accession>
<dbReference type="EMBL" id="LR877148">
    <property type="protein sequence ID" value="CAD2214846.1"/>
    <property type="molecule type" value="Genomic_DNA"/>
</dbReference>